<dbReference type="CDD" id="cd01392">
    <property type="entry name" value="HTH_LacI"/>
    <property type="match status" value="1"/>
</dbReference>
<dbReference type="Pfam" id="PF00356">
    <property type="entry name" value="LacI"/>
    <property type="match status" value="1"/>
</dbReference>
<keyword evidence="1" id="KW-0805">Transcription regulation</keyword>
<organism evidence="5 6">
    <name type="scientific">Youngiibacter multivorans</name>
    <dbReference type="NCBI Taxonomy" id="937251"/>
    <lineage>
        <taxon>Bacteria</taxon>
        <taxon>Bacillati</taxon>
        <taxon>Bacillota</taxon>
        <taxon>Clostridia</taxon>
        <taxon>Eubacteriales</taxon>
        <taxon>Clostridiaceae</taxon>
        <taxon>Youngiibacter</taxon>
    </lineage>
</organism>
<gene>
    <name evidence="5" type="ORF">J2Z34_001946</name>
</gene>
<protein>
    <submittedName>
        <fullName evidence="5">LacI family transcriptional regulator</fullName>
    </submittedName>
</protein>
<dbReference type="InterPro" id="IPR010982">
    <property type="entry name" value="Lambda_DNA-bd_dom_sf"/>
</dbReference>
<dbReference type="InterPro" id="IPR028082">
    <property type="entry name" value="Peripla_BP_I"/>
</dbReference>
<keyword evidence="6" id="KW-1185">Reference proteome</keyword>
<accession>A0ABS4G4Q9</accession>
<dbReference type="PANTHER" id="PTHR30146:SF109">
    <property type="entry name" value="HTH-TYPE TRANSCRIPTIONAL REGULATOR GALS"/>
    <property type="match status" value="1"/>
</dbReference>
<name>A0ABS4G4Q9_9CLOT</name>
<dbReference type="CDD" id="cd06267">
    <property type="entry name" value="PBP1_LacI_sugar_binding-like"/>
    <property type="match status" value="1"/>
</dbReference>
<reference evidence="5 6" key="1">
    <citation type="submission" date="2021-03" db="EMBL/GenBank/DDBJ databases">
        <title>Genomic Encyclopedia of Type Strains, Phase IV (KMG-IV): sequencing the most valuable type-strain genomes for metagenomic binning, comparative biology and taxonomic classification.</title>
        <authorList>
            <person name="Goeker M."/>
        </authorList>
    </citation>
    <scope>NUCLEOTIDE SEQUENCE [LARGE SCALE GENOMIC DNA]</scope>
    <source>
        <strain evidence="5 6">DSM 6139</strain>
    </source>
</reference>
<proteinExistence type="predicted"/>
<dbReference type="SMART" id="SM00354">
    <property type="entry name" value="HTH_LACI"/>
    <property type="match status" value="1"/>
</dbReference>
<sequence>MATMKDVAKLACVDISTVSRALNDTAYVHPETRERIFAAVKELSYQPNVLAQGLKKGKRHTIGVVLPRLHMAIFSEIMQGIEKEARKYNYATLICNTEDDPEIEKESLSRLRNGFVDGIIIAGTGRNIRLLHDIKASGISVAQIVRDQDTSVSSVIANYEACGYEGTKFLARKGCKEIGLINGNTHLAPYRDRYKGYKAALKELNLKENYNTSLEPSNTFEYGYNCAKKLLENNEKLDAIMVSVDIQGIGAMRAIKEKKLRVPDDIRLMSLTGHTVGSMLETTMTALEIPAHEMGEKVAKMIIEDIEAPSDKKPSAQHLTFNASLVEREST</sequence>
<dbReference type="SUPFAM" id="SSF47413">
    <property type="entry name" value="lambda repressor-like DNA-binding domains"/>
    <property type="match status" value="1"/>
</dbReference>
<evidence type="ECO:0000259" key="4">
    <source>
        <dbReference type="PROSITE" id="PS50932"/>
    </source>
</evidence>
<evidence type="ECO:0000313" key="5">
    <source>
        <dbReference type="EMBL" id="MBP1919457.1"/>
    </source>
</evidence>
<keyword evidence="2" id="KW-0238">DNA-binding</keyword>
<dbReference type="InterPro" id="IPR000843">
    <property type="entry name" value="HTH_LacI"/>
</dbReference>
<evidence type="ECO:0000256" key="1">
    <source>
        <dbReference type="ARBA" id="ARBA00023015"/>
    </source>
</evidence>
<feature type="domain" description="HTH lacI-type" evidence="4">
    <location>
        <begin position="2"/>
        <end position="56"/>
    </location>
</feature>
<evidence type="ECO:0000256" key="3">
    <source>
        <dbReference type="ARBA" id="ARBA00023163"/>
    </source>
</evidence>
<dbReference type="Gene3D" id="3.40.50.2300">
    <property type="match status" value="2"/>
</dbReference>
<dbReference type="InterPro" id="IPR001761">
    <property type="entry name" value="Peripla_BP/Lac1_sug-bd_dom"/>
</dbReference>
<dbReference type="PROSITE" id="PS50932">
    <property type="entry name" value="HTH_LACI_2"/>
    <property type="match status" value="1"/>
</dbReference>
<dbReference type="SUPFAM" id="SSF53822">
    <property type="entry name" value="Periplasmic binding protein-like I"/>
    <property type="match status" value="1"/>
</dbReference>
<dbReference type="EMBL" id="JAGGKC010000015">
    <property type="protein sequence ID" value="MBP1919457.1"/>
    <property type="molecule type" value="Genomic_DNA"/>
</dbReference>
<dbReference type="Gene3D" id="1.10.260.40">
    <property type="entry name" value="lambda repressor-like DNA-binding domains"/>
    <property type="match status" value="1"/>
</dbReference>
<evidence type="ECO:0000313" key="6">
    <source>
        <dbReference type="Proteomes" id="UP001519271"/>
    </source>
</evidence>
<dbReference type="Pfam" id="PF00532">
    <property type="entry name" value="Peripla_BP_1"/>
    <property type="match status" value="1"/>
</dbReference>
<evidence type="ECO:0000256" key="2">
    <source>
        <dbReference type="ARBA" id="ARBA00023125"/>
    </source>
</evidence>
<dbReference type="PANTHER" id="PTHR30146">
    <property type="entry name" value="LACI-RELATED TRANSCRIPTIONAL REPRESSOR"/>
    <property type="match status" value="1"/>
</dbReference>
<comment type="caution">
    <text evidence="5">The sequence shown here is derived from an EMBL/GenBank/DDBJ whole genome shotgun (WGS) entry which is preliminary data.</text>
</comment>
<keyword evidence="3" id="KW-0804">Transcription</keyword>
<dbReference type="Proteomes" id="UP001519271">
    <property type="component" value="Unassembled WGS sequence"/>
</dbReference>